<dbReference type="RefSeq" id="WP_125168771.1">
    <property type="nucleotide sequence ID" value="NZ_CP011532.1"/>
</dbReference>
<evidence type="ECO:0000313" key="3">
    <source>
        <dbReference type="Proteomes" id="UP000187097"/>
    </source>
</evidence>
<sequence length="96" mass="10537">MSAPGGRAETQGRTTPCNSATRKMPGNGAPHTKHRQLQSEGRQGFVKKIAKSELTCCQHRNFNQSLPTLYILNLVKRVIRVSVETVKIVGGLPLIQ</sequence>
<feature type="compositionally biased region" description="Polar residues" evidence="1">
    <location>
        <begin position="11"/>
        <end position="21"/>
    </location>
</feature>
<reference evidence="2" key="2">
    <citation type="submission" date="2020-01" db="EMBL/GenBank/DDBJ databases">
        <title>Complete genome investigation of Xanthomonas oryzae strains.</title>
        <authorList>
            <person name="Kaur A."/>
            <person name="Bansal K."/>
            <person name="Patil P.B."/>
        </authorList>
    </citation>
    <scope>NUCLEOTIDE SEQUENCE</scope>
    <source>
        <strain evidence="2">IXO792</strain>
    </source>
</reference>
<proteinExistence type="predicted"/>
<name>A0AAJ5SPU1_XANOO</name>
<evidence type="ECO:0000256" key="1">
    <source>
        <dbReference type="SAM" id="MobiDB-lite"/>
    </source>
</evidence>
<dbReference type="EMBL" id="CP047493">
    <property type="protein sequence ID" value="UXW03190.1"/>
    <property type="molecule type" value="Genomic_DNA"/>
</dbReference>
<accession>A0AAJ5SPU1</accession>
<dbReference type="Proteomes" id="UP000187097">
    <property type="component" value="Chromosome"/>
</dbReference>
<feature type="region of interest" description="Disordered" evidence="1">
    <location>
        <begin position="1"/>
        <end position="42"/>
    </location>
</feature>
<evidence type="ECO:0000313" key="2">
    <source>
        <dbReference type="EMBL" id="UXW03190.1"/>
    </source>
</evidence>
<organism evidence="2 3">
    <name type="scientific">Xanthomonas oryzae pv. oryzae</name>
    <dbReference type="NCBI Taxonomy" id="64187"/>
    <lineage>
        <taxon>Bacteria</taxon>
        <taxon>Pseudomonadati</taxon>
        <taxon>Pseudomonadota</taxon>
        <taxon>Gammaproteobacteria</taxon>
        <taxon>Lysobacterales</taxon>
        <taxon>Lysobacteraceae</taxon>
        <taxon>Xanthomonas</taxon>
    </lineage>
</organism>
<reference evidence="2" key="1">
    <citation type="submission" date="2015-01" db="EMBL/GenBank/DDBJ databases">
        <authorList>
            <person name="Midha S."/>
            <person name="Anil M.G."/>
            <person name="Mishra D."/>
            <person name="Brahma K."/>
            <person name="Laha G.S."/>
            <person name="Sundaram R.M."/>
            <person name="Sonti R.V."/>
            <person name="Patil P.B."/>
        </authorList>
    </citation>
    <scope>NUCLEOTIDE SEQUENCE</scope>
    <source>
        <strain evidence="2">IXO792</strain>
    </source>
</reference>
<protein>
    <submittedName>
        <fullName evidence="2">Uncharacterized protein</fullName>
    </submittedName>
</protein>
<dbReference type="AlphaFoldDB" id="A0AAJ5SPU1"/>
<gene>
    <name evidence="2" type="ORF">IXO792_22655</name>
</gene>